<dbReference type="Pfam" id="PF01042">
    <property type="entry name" value="Ribonuc_L-PSP"/>
    <property type="match status" value="1"/>
</dbReference>
<reference evidence="2 3" key="1">
    <citation type="submission" date="2023-10" db="EMBL/GenBank/DDBJ databases">
        <title>Noviherbaspirillum sp. CPCC 100848 genome assembly.</title>
        <authorList>
            <person name="Li X.Y."/>
            <person name="Fang X.M."/>
        </authorList>
    </citation>
    <scope>NUCLEOTIDE SEQUENCE [LARGE SCALE GENOMIC DNA]</scope>
    <source>
        <strain evidence="2 3">CPCC 100848</strain>
    </source>
</reference>
<keyword evidence="2" id="KW-0378">Hydrolase</keyword>
<sequence>MDGKPTPVIPGGMAEPAGHYSHAVTCGGLVYISGQLPIAPDGTKLASEPFAKQAAQALANVEAILDTAGASVSSLVQVRIYIADIGLWPDFNEIYARWCGQAKPARAVVPVPHLHYGCALEIEAVAAIIA</sequence>
<proteinExistence type="inferred from homology"/>
<evidence type="ECO:0000256" key="1">
    <source>
        <dbReference type="ARBA" id="ARBA00010552"/>
    </source>
</evidence>
<gene>
    <name evidence="2" type="ORF">RY831_00095</name>
</gene>
<comment type="caution">
    <text evidence="2">The sequence shown here is derived from an EMBL/GenBank/DDBJ whole genome shotgun (WGS) entry which is preliminary data.</text>
</comment>
<dbReference type="Gene3D" id="3.30.1330.40">
    <property type="entry name" value="RutC-like"/>
    <property type="match status" value="1"/>
</dbReference>
<dbReference type="EMBL" id="JAWIIV010000001">
    <property type="protein sequence ID" value="MEC4717542.1"/>
    <property type="molecule type" value="Genomic_DNA"/>
</dbReference>
<organism evidence="2 3">
    <name type="scientific">Noviherbaspirillum album</name>
    <dbReference type="NCBI Taxonomy" id="3080276"/>
    <lineage>
        <taxon>Bacteria</taxon>
        <taxon>Pseudomonadati</taxon>
        <taxon>Pseudomonadota</taxon>
        <taxon>Betaproteobacteria</taxon>
        <taxon>Burkholderiales</taxon>
        <taxon>Oxalobacteraceae</taxon>
        <taxon>Noviherbaspirillum</taxon>
    </lineage>
</organism>
<name>A0ABU6J1N4_9BURK</name>
<keyword evidence="3" id="KW-1185">Reference proteome</keyword>
<comment type="similarity">
    <text evidence="1">Belongs to the RutC family.</text>
</comment>
<dbReference type="RefSeq" id="WP_326504299.1">
    <property type="nucleotide sequence ID" value="NZ_JAWIIV010000001.1"/>
</dbReference>
<dbReference type="SUPFAM" id="SSF55298">
    <property type="entry name" value="YjgF-like"/>
    <property type="match status" value="1"/>
</dbReference>
<dbReference type="InterPro" id="IPR006175">
    <property type="entry name" value="YjgF/YER057c/UK114"/>
</dbReference>
<dbReference type="GO" id="GO:0016787">
    <property type="term" value="F:hydrolase activity"/>
    <property type="evidence" value="ECO:0007669"/>
    <property type="project" value="UniProtKB-KW"/>
</dbReference>
<dbReference type="InterPro" id="IPR035959">
    <property type="entry name" value="RutC-like_sf"/>
</dbReference>
<protein>
    <submittedName>
        <fullName evidence="2">RidA family protein</fullName>
        <ecNumber evidence="2">3.5.-.-</ecNumber>
    </submittedName>
</protein>
<dbReference type="EC" id="3.5.-.-" evidence="2"/>
<dbReference type="PANTHER" id="PTHR11803">
    <property type="entry name" value="2-IMINOBUTANOATE/2-IMINOPROPANOATE DEAMINASE RIDA"/>
    <property type="match status" value="1"/>
</dbReference>
<evidence type="ECO:0000313" key="3">
    <source>
        <dbReference type="Proteomes" id="UP001352263"/>
    </source>
</evidence>
<evidence type="ECO:0000313" key="2">
    <source>
        <dbReference type="EMBL" id="MEC4717542.1"/>
    </source>
</evidence>
<dbReference type="Proteomes" id="UP001352263">
    <property type="component" value="Unassembled WGS sequence"/>
</dbReference>
<accession>A0ABU6J1N4</accession>
<dbReference type="CDD" id="cd00448">
    <property type="entry name" value="YjgF_YER057c_UK114_family"/>
    <property type="match status" value="1"/>
</dbReference>
<dbReference type="PANTHER" id="PTHR11803:SF58">
    <property type="entry name" value="PROTEIN HMF1-RELATED"/>
    <property type="match status" value="1"/>
</dbReference>